<comment type="caution">
    <text evidence="2">The sequence shown here is derived from an EMBL/GenBank/DDBJ whole genome shotgun (WGS) entry which is preliminary data.</text>
</comment>
<proteinExistence type="predicted"/>
<dbReference type="RefSeq" id="WP_167110295.1">
    <property type="nucleotide sequence ID" value="NZ_JAANOU010000001.1"/>
</dbReference>
<accession>A0ABX0SLX6</accession>
<keyword evidence="1" id="KW-0732">Signal</keyword>
<evidence type="ECO:0000256" key="1">
    <source>
        <dbReference type="SAM" id="SignalP"/>
    </source>
</evidence>
<evidence type="ECO:0008006" key="4">
    <source>
        <dbReference type="Google" id="ProtNLM"/>
    </source>
</evidence>
<protein>
    <recommendedName>
        <fullName evidence="4">Secreted protein</fullName>
    </recommendedName>
</protein>
<feature type="chain" id="PRO_5047072010" description="Secreted protein" evidence="1">
    <location>
        <begin position="36"/>
        <end position="163"/>
    </location>
</feature>
<sequence>MNSPKPITRRVKSWAGARPARIAMATLAAAGVVLAAAPTAAAGEPHFYRSCAQADFSCQNGAKISGPTDYNRCATGWTTKVCVQYDGDVVYVQDGSADGRSALGAIEASSGVRMRVCRNPYGHGTWVRCKFDWSESAAKQVKGGVLLSFDEMHLGTLWSFTQN</sequence>
<dbReference type="Proteomes" id="UP000754495">
    <property type="component" value="Unassembled WGS sequence"/>
</dbReference>
<dbReference type="EMBL" id="JAANOU010000001">
    <property type="protein sequence ID" value="NIH77988.1"/>
    <property type="molecule type" value="Genomic_DNA"/>
</dbReference>
<gene>
    <name evidence="2" type="ORF">FHX46_000518</name>
</gene>
<evidence type="ECO:0000313" key="3">
    <source>
        <dbReference type="Proteomes" id="UP000754495"/>
    </source>
</evidence>
<organism evidence="2 3">
    <name type="scientific">Amycolatopsis viridis</name>
    <dbReference type="NCBI Taxonomy" id="185678"/>
    <lineage>
        <taxon>Bacteria</taxon>
        <taxon>Bacillati</taxon>
        <taxon>Actinomycetota</taxon>
        <taxon>Actinomycetes</taxon>
        <taxon>Pseudonocardiales</taxon>
        <taxon>Pseudonocardiaceae</taxon>
        <taxon>Amycolatopsis</taxon>
    </lineage>
</organism>
<reference evidence="2 3" key="1">
    <citation type="submission" date="2020-03" db="EMBL/GenBank/DDBJ databases">
        <title>Sequencing the genomes of 1000 actinobacteria strains.</title>
        <authorList>
            <person name="Klenk H.-P."/>
        </authorList>
    </citation>
    <scope>NUCLEOTIDE SEQUENCE [LARGE SCALE GENOMIC DNA]</scope>
    <source>
        <strain evidence="2 3">DSM 45668</strain>
    </source>
</reference>
<name>A0ABX0SLX6_9PSEU</name>
<keyword evidence="3" id="KW-1185">Reference proteome</keyword>
<evidence type="ECO:0000313" key="2">
    <source>
        <dbReference type="EMBL" id="NIH77988.1"/>
    </source>
</evidence>
<feature type="signal peptide" evidence="1">
    <location>
        <begin position="1"/>
        <end position="35"/>
    </location>
</feature>